<keyword evidence="3" id="KW-1185">Reference proteome</keyword>
<evidence type="ECO:0000313" key="3">
    <source>
        <dbReference type="Proteomes" id="UP001642720"/>
    </source>
</evidence>
<keyword evidence="1" id="KW-0812">Transmembrane</keyword>
<comment type="caution">
    <text evidence="2">The sequence shown here is derived from an EMBL/GenBank/DDBJ whole genome shotgun (WGS) entry which is preliminary data.</text>
</comment>
<dbReference type="RefSeq" id="XP_073557461.1">
    <property type="nucleotide sequence ID" value="XM_073704039.1"/>
</dbReference>
<proteinExistence type="predicted"/>
<name>A0ABY2H1A3_9HYPO</name>
<feature type="transmembrane region" description="Helical" evidence="1">
    <location>
        <begin position="127"/>
        <end position="153"/>
    </location>
</feature>
<accession>A0ABY2H1A3</accession>
<keyword evidence="1" id="KW-1133">Transmembrane helix</keyword>
<dbReference type="GeneID" id="300578489"/>
<evidence type="ECO:0000313" key="2">
    <source>
        <dbReference type="EMBL" id="TFB01260.1"/>
    </source>
</evidence>
<gene>
    <name evidence="2" type="ORF">CCMA1212_006844</name>
</gene>
<sequence length="190" mass="22225">MTTYKHRLTSRLNSNILGIRESRGSRNIGLLVHIECNRRRNYTPATKMPESLEPEPWWLDYALIDDEPGNVDGQLDHSFETTATMWRKLCYTRNISANPWCRCLLFGERMTNSLFLLAQRRISEACLMLRFISLTLVIFAVVSNTQGTLHYILPFSQRTFFGWGWNSNSRNDVIPHVRVEKLPGYGNRWR</sequence>
<dbReference type="Proteomes" id="UP001642720">
    <property type="component" value="Unassembled WGS sequence"/>
</dbReference>
<organism evidence="2 3">
    <name type="scientific">Trichoderma ghanense</name>
    <dbReference type="NCBI Taxonomy" id="65468"/>
    <lineage>
        <taxon>Eukaryota</taxon>
        <taxon>Fungi</taxon>
        <taxon>Dikarya</taxon>
        <taxon>Ascomycota</taxon>
        <taxon>Pezizomycotina</taxon>
        <taxon>Sordariomycetes</taxon>
        <taxon>Hypocreomycetidae</taxon>
        <taxon>Hypocreales</taxon>
        <taxon>Hypocreaceae</taxon>
        <taxon>Trichoderma</taxon>
    </lineage>
</organism>
<dbReference type="EMBL" id="PPTA01000009">
    <property type="protein sequence ID" value="TFB01260.1"/>
    <property type="molecule type" value="Genomic_DNA"/>
</dbReference>
<evidence type="ECO:0000256" key="1">
    <source>
        <dbReference type="SAM" id="Phobius"/>
    </source>
</evidence>
<keyword evidence="1" id="KW-0472">Membrane</keyword>
<protein>
    <submittedName>
        <fullName evidence="2">Uncharacterized protein</fullName>
    </submittedName>
</protein>
<reference evidence="2 3" key="1">
    <citation type="submission" date="2018-01" db="EMBL/GenBank/DDBJ databases">
        <title>Genome characterization of the sugarcane-associated fungus Trichoderma ghanense CCMA-1212 and their application in lignocelulose bioconversion.</title>
        <authorList>
            <person name="Steindorff A.S."/>
            <person name="Mendes T.D."/>
            <person name="Vilela E.S.D."/>
            <person name="Rodrigues D.S."/>
            <person name="Formighieri E.F."/>
            <person name="Melo I.S."/>
            <person name="Favaro L.C.L."/>
        </authorList>
    </citation>
    <scope>NUCLEOTIDE SEQUENCE [LARGE SCALE GENOMIC DNA]</scope>
    <source>
        <strain evidence="2 3">CCMA-1212</strain>
    </source>
</reference>